<organism evidence="1 2">
    <name type="scientific">Pangasianodon gigas</name>
    <name type="common">Mekong giant catfish</name>
    <name type="synonym">Pangasius gigas</name>
    <dbReference type="NCBI Taxonomy" id="30993"/>
    <lineage>
        <taxon>Eukaryota</taxon>
        <taxon>Metazoa</taxon>
        <taxon>Chordata</taxon>
        <taxon>Craniata</taxon>
        <taxon>Vertebrata</taxon>
        <taxon>Euteleostomi</taxon>
        <taxon>Actinopterygii</taxon>
        <taxon>Neopterygii</taxon>
        <taxon>Teleostei</taxon>
        <taxon>Ostariophysi</taxon>
        <taxon>Siluriformes</taxon>
        <taxon>Pangasiidae</taxon>
        <taxon>Pangasianodon</taxon>
    </lineage>
</organism>
<name>A0ACC5WMK5_PANGG</name>
<dbReference type="EMBL" id="CM040459">
    <property type="protein sequence ID" value="MCI4379560.1"/>
    <property type="molecule type" value="Genomic_DNA"/>
</dbReference>
<protein>
    <submittedName>
        <fullName evidence="1">Uncharacterized protein</fullName>
    </submittedName>
</protein>
<evidence type="ECO:0000313" key="1">
    <source>
        <dbReference type="EMBL" id="MCI4379560.1"/>
    </source>
</evidence>
<keyword evidence="2" id="KW-1185">Reference proteome</keyword>
<reference evidence="1 2" key="1">
    <citation type="journal article" date="2022" name="bioRxiv">
        <title>An ancient truncated duplication of the anti-Mullerian hormone receptor type 2 gene is a potential conserved master sex determinant in the Pangasiidae catfish family.</title>
        <authorList>
            <person name="Wen M."/>
            <person name="Pan Q."/>
            <person name="Jouanno E."/>
            <person name="Montfort J."/>
            <person name="Zahm M."/>
            <person name="Cabau C."/>
            <person name="Klopp C."/>
            <person name="Iampietro C."/>
            <person name="Roques C."/>
            <person name="Bouchez O."/>
            <person name="Castinel A."/>
            <person name="Donnadieu C."/>
            <person name="Parrinello H."/>
            <person name="Poncet C."/>
            <person name="Belmonte E."/>
            <person name="Gautier V."/>
            <person name="Avarre J.-C."/>
            <person name="Dugue R."/>
            <person name="Gustiano R."/>
            <person name="Ha T.T.T."/>
            <person name="Campet M."/>
            <person name="Sriphairoj K."/>
            <person name="Ribolli J."/>
            <person name="de Almeida F.L."/>
            <person name="Desvignes T."/>
            <person name="Postlethwait J.H."/>
            <person name="Bucao C.F."/>
            <person name="Robinson-Rechavi M."/>
            <person name="Bobe J."/>
            <person name="Herpin A."/>
            <person name="Guiguen Y."/>
        </authorList>
    </citation>
    <scope>NUCLEOTIDE SEQUENCE [LARGE SCALE GENOMIC DNA]</scope>
    <source>
        <strain evidence="1">YG-Dec2019</strain>
    </source>
</reference>
<proteinExistence type="predicted"/>
<evidence type="ECO:0000313" key="2">
    <source>
        <dbReference type="Proteomes" id="UP000829447"/>
    </source>
</evidence>
<gene>
    <name evidence="1" type="ORF">PGIGA_G00229560</name>
</gene>
<accession>A0ACC5WMK5</accession>
<comment type="caution">
    <text evidence="1">The sequence shown here is derived from an EMBL/GenBank/DDBJ whole genome shotgun (WGS) entry which is preliminary data.</text>
</comment>
<dbReference type="Proteomes" id="UP000829447">
    <property type="component" value="Linkage Group LG6"/>
</dbReference>
<sequence length="163" mass="18495">MKTPPLMCARCATTLLPLIILHLLTAVPARAATHHRSSFPRKFWTFEVGGSIAMETTVGPPAGVKDMVRERRLVWRDLEHKEPPLSNSPTRLSQTLVPERRKRGRRHALFGSRGHMHGQLMRVGCVLGTCQVQNLSYRLYRLVGQRKRERSSPVNPRSPHSYG</sequence>